<organism evidence="2 3">
    <name type="scientific">Prevotella melaninogenica</name>
    <dbReference type="NCBI Taxonomy" id="28132"/>
    <lineage>
        <taxon>Bacteria</taxon>
        <taxon>Pseudomonadati</taxon>
        <taxon>Bacteroidota</taxon>
        <taxon>Bacteroidia</taxon>
        <taxon>Bacteroidales</taxon>
        <taxon>Prevotellaceae</taxon>
        <taxon>Prevotella</taxon>
    </lineage>
</organism>
<dbReference type="InterPro" id="IPR010024">
    <property type="entry name" value="CHP16711"/>
</dbReference>
<evidence type="ECO:0000313" key="2">
    <source>
        <dbReference type="EMBL" id="MBW4755482.1"/>
    </source>
</evidence>
<protein>
    <submittedName>
        <fullName evidence="2">YopX family protein</fullName>
    </submittedName>
</protein>
<name>A0ABS6Y7J9_9BACT</name>
<reference evidence="2 3" key="1">
    <citation type="submission" date="2021-07" db="EMBL/GenBank/DDBJ databases">
        <title>Genomic diversity and antimicrobial resistance of Prevotella spp. isolated from chronic lung disease airways.</title>
        <authorList>
            <person name="Webb K.A."/>
            <person name="Olagoke O.S."/>
            <person name="Baird T."/>
            <person name="Neill J."/>
            <person name="Pham A."/>
            <person name="Wells T.J."/>
            <person name="Ramsay K.A."/>
            <person name="Bell S.C."/>
            <person name="Sarovich D.S."/>
            <person name="Price E.P."/>
        </authorList>
    </citation>
    <scope>NUCLEOTIDE SEQUENCE [LARGE SCALE GENOMIC DNA]</scope>
    <source>
        <strain evidence="2 3">SCHI0027.S.6</strain>
    </source>
</reference>
<proteinExistence type="predicted"/>
<keyword evidence="3" id="KW-1185">Reference proteome</keyword>
<sequence length="134" mass="15215">MSREILFRGKSIGIDNWLYGKLFNYGLTAPSNVPCICVCVPTSWKEAYNFYAVHPNTIGQYTGLKDKNGVKIFEGDVVIIGEKLKAKVIYYDGAFRMQSEFSPTLIDTTDMGYMMREFSVRVIGNIHDNPELIK</sequence>
<evidence type="ECO:0000259" key="1">
    <source>
        <dbReference type="Pfam" id="PF09643"/>
    </source>
</evidence>
<dbReference type="Proteomes" id="UP000812077">
    <property type="component" value="Unassembled WGS sequence"/>
</dbReference>
<dbReference type="Pfam" id="PF09643">
    <property type="entry name" value="YopX"/>
    <property type="match status" value="1"/>
</dbReference>
<accession>A0ABS6Y7J9</accession>
<dbReference type="EMBL" id="JAHXCP010000023">
    <property type="protein sequence ID" value="MBW4755482.1"/>
    <property type="molecule type" value="Genomic_DNA"/>
</dbReference>
<gene>
    <name evidence="2" type="ORF">KZO77_10670</name>
</gene>
<dbReference type="InterPro" id="IPR019096">
    <property type="entry name" value="YopX_protein"/>
</dbReference>
<comment type="caution">
    <text evidence="2">The sequence shown here is derived from an EMBL/GenBank/DDBJ whole genome shotgun (WGS) entry which is preliminary data.</text>
</comment>
<feature type="domain" description="YopX protein" evidence="1">
    <location>
        <begin position="40"/>
        <end position="134"/>
    </location>
</feature>
<evidence type="ECO:0000313" key="3">
    <source>
        <dbReference type="Proteomes" id="UP000812077"/>
    </source>
</evidence>
<dbReference type="RefSeq" id="WP_219433937.1">
    <property type="nucleotide sequence ID" value="NZ_JAHXCP010000023.1"/>
</dbReference>
<dbReference type="NCBIfam" id="TIGR01671">
    <property type="entry name" value="phage_TIGR01671"/>
    <property type="match status" value="1"/>
</dbReference>